<accession>A0A1J1LFK0</accession>
<feature type="transmembrane region" description="Helical" evidence="6">
    <location>
        <begin position="42"/>
        <end position="61"/>
    </location>
</feature>
<keyword evidence="2" id="KW-1003">Cell membrane</keyword>
<dbReference type="Pfam" id="PF02361">
    <property type="entry name" value="CbiQ"/>
    <property type="match status" value="1"/>
</dbReference>
<dbReference type="InterPro" id="IPR051611">
    <property type="entry name" value="ECF_transporter_component"/>
</dbReference>
<keyword evidence="4 6" id="KW-1133">Transmembrane helix</keyword>
<evidence type="ECO:0000313" key="8">
    <source>
        <dbReference type="Proteomes" id="UP000184315"/>
    </source>
</evidence>
<dbReference type="RefSeq" id="WP_072717745.1">
    <property type="nucleotide sequence ID" value="NZ_LN889782.1"/>
</dbReference>
<evidence type="ECO:0000256" key="4">
    <source>
        <dbReference type="ARBA" id="ARBA00022989"/>
    </source>
</evidence>
<evidence type="ECO:0000313" key="7">
    <source>
        <dbReference type="EMBL" id="CUR30770.1"/>
    </source>
</evidence>
<reference evidence="8" key="1">
    <citation type="submission" date="2015-10" db="EMBL/GenBank/DDBJ databases">
        <authorList>
            <person name="Regsiter A."/>
            <person name="william w."/>
        </authorList>
    </citation>
    <scope>NUCLEOTIDE SEQUENCE [LARGE SCALE GENOMIC DNA]</scope>
</reference>
<feature type="transmembrane region" description="Helical" evidence="6">
    <location>
        <begin position="233"/>
        <end position="254"/>
    </location>
</feature>
<organism evidence="7 8">
    <name type="scientific">Planktothrix tepida PCC 9214</name>
    <dbReference type="NCBI Taxonomy" id="671072"/>
    <lineage>
        <taxon>Bacteria</taxon>
        <taxon>Bacillati</taxon>
        <taxon>Cyanobacteriota</taxon>
        <taxon>Cyanophyceae</taxon>
        <taxon>Oscillatoriophycideae</taxon>
        <taxon>Oscillatoriales</taxon>
        <taxon>Microcoleaceae</taxon>
        <taxon>Planktothrix</taxon>
    </lineage>
</organism>
<dbReference type="GO" id="GO:0006824">
    <property type="term" value="P:cobalt ion transport"/>
    <property type="evidence" value="ECO:0007669"/>
    <property type="project" value="InterPro"/>
</dbReference>
<evidence type="ECO:0000256" key="5">
    <source>
        <dbReference type="ARBA" id="ARBA00023136"/>
    </source>
</evidence>
<evidence type="ECO:0008006" key="9">
    <source>
        <dbReference type="Google" id="ProtNLM"/>
    </source>
</evidence>
<dbReference type="Proteomes" id="UP000184315">
    <property type="component" value="Unassembled WGS sequence"/>
</dbReference>
<proteinExistence type="predicted"/>
<dbReference type="NCBIfam" id="TIGR02454">
    <property type="entry name" value="ECF_T_CbiQ"/>
    <property type="match status" value="1"/>
</dbReference>
<dbReference type="OrthoDB" id="8585740at2"/>
<feature type="transmembrane region" description="Helical" evidence="6">
    <location>
        <begin position="20"/>
        <end position="37"/>
    </location>
</feature>
<evidence type="ECO:0000256" key="1">
    <source>
        <dbReference type="ARBA" id="ARBA00004651"/>
    </source>
</evidence>
<feature type="transmembrane region" description="Helical" evidence="6">
    <location>
        <begin position="137"/>
        <end position="158"/>
    </location>
</feature>
<sequence length="255" mass="28820">MNFSFDEYANFNSPVHRWDVRAKIIGLLALMFAFASVEDLRLVPVILTITVLFYSLSQLPLEFLLRRLTYPGFFLVGVVGLLPFLSGNTIIWQGGIITIRQEGCLAVLLIVSRFLAIFTLGLVLLGTSSFLTLIKGLRSLGLSPILTDIMLISYRYLFELGHQFQKMQRATQLRGFQPRNISRRNLQIYAALTGSLLIRSYQQSQQVYKAMQLRGYGVPTQLRTQKKVTLDSYSVIALLLTLLIASSLIGFELFL</sequence>
<dbReference type="GO" id="GO:0043190">
    <property type="term" value="C:ATP-binding cassette (ABC) transporter complex"/>
    <property type="evidence" value="ECO:0007669"/>
    <property type="project" value="InterPro"/>
</dbReference>
<dbReference type="PANTHER" id="PTHR34857:SF2">
    <property type="entry name" value="SLL0384 PROTEIN"/>
    <property type="match status" value="1"/>
</dbReference>
<keyword evidence="5 6" id="KW-0472">Membrane</keyword>
<feature type="transmembrane region" description="Helical" evidence="6">
    <location>
        <begin position="104"/>
        <end position="125"/>
    </location>
</feature>
<dbReference type="AlphaFoldDB" id="A0A1J1LFK0"/>
<dbReference type="STRING" id="671072.PL9214290361"/>
<comment type="subcellular location">
    <subcellularLocation>
        <location evidence="1">Cell membrane</location>
        <topology evidence="1">Multi-pass membrane protein</topology>
    </subcellularLocation>
</comment>
<evidence type="ECO:0000256" key="3">
    <source>
        <dbReference type="ARBA" id="ARBA00022692"/>
    </source>
</evidence>
<gene>
    <name evidence="7" type="ORF">PL9214290361</name>
</gene>
<dbReference type="PANTHER" id="PTHR34857">
    <property type="entry name" value="SLL0384 PROTEIN"/>
    <property type="match status" value="1"/>
</dbReference>
<keyword evidence="3 6" id="KW-0812">Transmembrane</keyword>
<keyword evidence="8" id="KW-1185">Reference proteome</keyword>
<feature type="transmembrane region" description="Helical" evidence="6">
    <location>
        <begin position="73"/>
        <end position="92"/>
    </location>
</feature>
<name>A0A1J1LFK0_9CYAN</name>
<dbReference type="EMBL" id="CZDF01000132">
    <property type="protein sequence ID" value="CUR30770.1"/>
    <property type="molecule type" value="Genomic_DNA"/>
</dbReference>
<dbReference type="InterPro" id="IPR012809">
    <property type="entry name" value="ECF_CbiQ"/>
</dbReference>
<evidence type="ECO:0000256" key="6">
    <source>
        <dbReference type="SAM" id="Phobius"/>
    </source>
</evidence>
<evidence type="ECO:0000256" key="2">
    <source>
        <dbReference type="ARBA" id="ARBA00022475"/>
    </source>
</evidence>
<dbReference type="InterPro" id="IPR003339">
    <property type="entry name" value="ABC/ECF_trnsptr_transmembrane"/>
</dbReference>
<dbReference type="CDD" id="cd16914">
    <property type="entry name" value="EcfT"/>
    <property type="match status" value="1"/>
</dbReference>
<protein>
    <recommendedName>
        <fullName evidence="9">Cobalt ECF transporter T component CbiQ</fullName>
    </recommendedName>
</protein>